<dbReference type="AlphaFoldDB" id="E3CTI2"/>
<keyword evidence="2" id="KW-0027">Amidation</keyword>
<dbReference type="OrthoDB" id="6424205at2759"/>
<reference evidence="5" key="2">
    <citation type="journal article" date="2010" name="PLoS Biol.">
        <title>Genome-wide analyses reveal a role for peptide hormones in planarian germline development.</title>
        <authorList>
            <person name="Collins J.J."/>
            <person name="Hou X."/>
            <person name="Romanova E.V."/>
            <person name="Lambrus B.G."/>
            <person name="Miller C.M."/>
            <person name="Saberi A."/>
            <person name="Sweedler J.V."/>
            <person name="Newmark P.A."/>
        </authorList>
    </citation>
    <scope>NUCLEOTIDE SEQUENCE</scope>
</reference>
<keyword evidence="3" id="KW-0527">Neuropeptide</keyword>
<evidence type="ECO:0000256" key="1">
    <source>
        <dbReference type="ARBA" id="ARBA00007714"/>
    </source>
</evidence>
<dbReference type="GO" id="GO:0005184">
    <property type="term" value="F:neuropeptide hormone activity"/>
    <property type="evidence" value="ECO:0007669"/>
    <property type="project" value="InterPro"/>
</dbReference>
<evidence type="ECO:0000256" key="3">
    <source>
        <dbReference type="ARBA" id="ARBA00023320"/>
    </source>
</evidence>
<evidence type="ECO:0000313" key="5">
    <source>
        <dbReference type="EMBL" id="DAA33896.1"/>
    </source>
</evidence>
<sequence>MKFSRICFIILVSLELFVVNEAVHMSDQLVFSLLVLIANHEINSKNFIYIPDDSFINEMDRAIDKKIFSPRMGKRYFSPRMGKRYFSPRMGKRYFSPRMGKRYFSPRLGK</sequence>
<feature type="signal peptide" evidence="4">
    <location>
        <begin position="1"/>
        <end position="22"/>
    </location>
</feature>
<dbReference type="EMBL" id="BK007007">
    <property type="protein sequence ID" value="DAA33896.1"/>
    <property type="molecule type" value="mRNA"/>
</dbReference>
<comment type="similarity">
    <text evidence="1">Belongs to the pyrokinin family.</text>
</comment>
<evidence type="ECO:0000256" key="4">
    <source>
        <dbReference type="SAM" id="SignalP"/>
    </source>
</evidence>
<dbReference type="GO" id="GO:0007218">
    <property type="term" value="P:neuropeptide signaling pathway"/>
    <property type="evidence" value="ECO:0007669"/>
    <property type="project" value="UniProtKB-KW"/>
</dbReference>
<reference evidence="5" key="1">
    <citation type="submission" date="2009-12" db="EMBL/GenBank/DDBJ databases">
        <authorList>
            <person name="Collins J."/>
            <person name="Hou X."/>
            <person name="Romanova E.V."/>
            <person name="Miller C.M."/>
            <person name="Lambrus B.G."/>
            <person name="Sweedler J.V."/>
            <person name="Newmark P.A."/>
        </authorList>
    </citation>
    <scope>NUCLEOTIDE SEQUENCE</scope>
</reference>
<name>E3CTI2_SCHMD</name>
<proteinExistence type="evidence at transcript level"/>
<dbReference type="InterPro" id="IPR001484">
    <property type="entry name" value="Pyrokinin_CS"/>
</dbReference>
<feature type="chain" id="PRO_5003167378" evidence="4">
    <location>
        <begin position="23"/>
        <end position="110"/>
    </location>
</feature>
<organism evidence="5">
    <name type="scientific">Schmidtea mediterranea</name>
    <name type="common">Freshwater planarian flatworm</name>
    <dbReference type="NCBI Taxonomy" id="79327"/>
    <lineage>
        <taxon>Eukaryota</taxon>
        <taxon>Metazoa</taxon>
        <taxon>Spiralia</taxon>
        <taxon>Lophotrochozoa</taxon>
        <taxon>Platyhelminthes</taxon>
        <taxon>Rhabditophora</taxon>
        <taxon>Seriata</taxon>
        <taxon>Tricladida</taxon>
        <taxon>Continenticola</taxon>
        <taxon>Geoplanoidea</taxon>
        <taxon>Dugesiidae</taxon>
        <taxon>Schmidtea</taxon>
    </lineage>
</organism>
<protein>
    <submittedName>
        <fullName evidence="5">Pyrokinin prohormone like-1</fullName>
    </submittedName>
</protein>
<keyword evidence="4" id="KW-0732">Signal</keyword>
<evidence type="ECO:0000256" key="2">
    <source>
        <dbReference type="ARBA" id="ARBA00022815"/>
    </source>
</evidence>
<dbReference type="PROSITE" id="PS00539">
    <property type="entry name" value="PYROKININ"/>
    <property type="match status" value="1"/>
</dbReference>
<accession>E3CTI2</accession>